<dbReference type="GO" id="GO:0004671">
    <property type="term" value="F:protein C-terminal S-isoprenylcysteine carboxyl O-methyltransferase activity"/>
    <property type="evidence" value="ECO:0007669"/>
    <property type="project" value="UniProtKB-EC"/>
</dbReference>
<dbReference type="Pfam" id="PF04140">
    <property type="entry name" value="ICMT"/>
    <property type="match status" value="1"/>
</dbReference>
<accession>A0A6A6UT90</accession>
<comment type="similarity">
    <text evidence="2 10">Belongs to the class VI-like SAM-binding methyltransferase superfamily. Isoprenylcysteine carboxyl methyltransferase family.</text>
</comment>
<proteinExistence type="inferred from homology"/>
<evidence type="ECO:0000256" key="3">
    <source>
        <dbReference type="ARBA" id="ARBA00012151"/>
    </source>
</evidence>
<evidence type="ECO:0000256" key="1">
    <source>
        <dbReference type="ARBA" id="ARBA00004141"/>
    </source>
</evidence>
<keyword evidence="7 10" id="KW-0812">Transmembrane</keyword>
<evidence type="ECO:0000256" key="2">
    <source>
        <dbReference type="ARBA" id="ARBA00009140"/>
    </source>
</evidence>
<dbReference type="AlphaFoldDB" id="A0A6A6UT90"/>
<dbReference type="GO" id="GO:0005789">
    <property type="term" value="C:endoplasmic reticulum membrane"/>
    <property type="evidence" value="ECO:0007669"/>
    <property type="project" value="UniProtKB-SubCell"/>
</dbReference>
<sequence>MPSAPQEHLLGPSYETQDSSEETQTSNASTNQDAMEQRRTQREARSDSSSSSEQDQPHHETVTVAFDDLKPDGKLSLTGISLESYVLGNILGAGTLLTIYFLFINPSRIWRTPAFLSILSLFHFGEFYTYARWNLKNTKSNSFLTMSNGRPYTYAMTVALLETTLTSVFFPAWQARWAHIPLQLLGVVLVVLGQYMRDSAIATAGVSFNHIVQRQKRSDHVLITSGPYAWCRHPSYFGFYWWAVGTQVLLGNVISTPLFALILWRFFFRRIPGEEKALIEMFGDQYIQFRAEKTIGIPLMGSAVDRVLIKHNVNLSRS</sequence>
<evidence type="ECO:0000256" key="11">
    <source>
        <dbReference type="SAM" id="MobiDB-lite"/>
    </source>
</evidence>
<dbReference type="GO" id="GO:0032259">
    <property type="term" value="P:methylation"/>
    <property type="evidence" value="ECO:0007669"/>
    <property type="project" value="UniProtKB-KW"/>
</dbReference>
<feature type="transmembrane region" description="Helical" evidence="10">
    <location>
        <begin position="115"/>
        <end position="131"/>
    </location>
</feature>
<dbReference type="EMBL" id="MU004230">
    <property type="protein sequence ID" value="KAF2675549.1"/>
    <property type="molecule type" value="Genomic_DNA"/>
</dbReference>
<evidence type="ECO:0000256" key="4">
    <source>
        <dbReference type="ARBA" id="ARBA00022603"/>
    </source>
</evidence>
<evidence type="ECO:0000313" key="12">
    <source>
        <dbReference type="EMBL" id="KAF2675549.1"/>
    </source>
</evidence>
<name>A0A6A6UT90_9PEZI</name>
<protein>
    <recommendedName>
        <fullName evidence="3 10">Protein-S-isoprenylcysteine O-methyltransferase</fullName>
        <ecNumber evidence="3 10">2.1.1.100</ecNumber>
    </recommendedName>
</protein>
<feature type="transmembrane region" description="Helical" evidence="10">
    <location>
        <begin position="85"/>
        <end position="103"/>
    </location>
</feature>
<evidence type="ECO:0000256" key="7">
    <source>
        <dbReference type="ARBA" id="ARBA00022692"/>
    </source>
</evidence>
<feature type="compositionally biased region" description="Basic and acidic residues" evidence="11">
    <location>
        <begin position="35"/>
        <end position="46"/>
    </location>
</feature>
<keyword evidence="5" id="KW-0808">Transferase</keyword>
<dbReference type="PANTHER" id="PTHR12714:SF9">
    <property type="entry name" value="PROTEIN-S-ISOPRENYLCYSTEINE O-METHYLTRANSFERASE"/>
    <property type="match status" value="1"/>
</dbReference>
<comment type="subcellular location">
    <subcellularLocation>
        <location evidence="10">Endoplasmic reticulum membrane</location>
        <topology evidence="10">Multi-pass membrane protein</topology>
    </subcellularLocation>
    <subcellularLocation>
        <location evidence="1">Membrane</location>
        <topology evidence="1">Multi-pass membrane protein</topology>
    </subcellularLocation>
</comment>
<dbReference type="PANTHER" id="PTHR12714">
    <property type="entry name" value="PROTEIN-S ISOPRENYLCYSTEINE O-METHYLTRANSFERASE"/>
    <property type="match status" value="1"/>
</dbReference>
<feature type="transmembrane region" description="Helical" evidence="10">
    <location>
        <begin position="151"/>
        <end position="170"/>
    </location>
</feature>
<evidence type="ECO:0000256" key="10">
    <source>
        <dbReference type="RuleBase" id="RU362022"/>
    </source>
</evidence>
<organism evidence="12 13">
    <name type="scientific">Microthyrium microscopicum</name>
    <dbReference type="NCBI Taxonomy" id="703497"/>
    <lineage>
        <taxon>Eukaryota</taxon>
        <taxon>Fungi</taxon>
        <taxon>Dikarya</taxon>
        <taxon>Ascomycota</taxon>
        <taxon>Pezizomycotina</taxon>
        <taxon>Dothideomycetes</taxon>
        <taxon>Dothideomycetes incertae sedis</taxon>
        <taxon>Microthyriales</taxon>
        <taxon>Microthyriaceae</taxon>
        <taxon>Microthyrium</taxon>
    </lineage>
</organism>
<dbReference type="PROSITE" id="PS51564">
    <property type="entry name" value="SAM_ICMT"/>
    <property type="match status" value="1"/>
</dbReference>
<dbReference type="Proteomes" id="UP000799302">
    <property type="component" value="Unassembled WGS sequence"/>
</dbReference>
<dbReference type="Gene3D" id="1.20.120.1630">
    <property type="match status" value="1"/>
</dbReference>
<feature type="region of interest" description="Disordered" evidence="11">
    <location>
        <begin position="1"/>
        <end position="59"/>
    </location>
</feature>
<keyword evidence="6 10" id="KW-0949">S-adenosyl-L-methionine</keyword>
<gene>
    <name evidence="12" type="ORF">BT63DRAFT_420747</name>
</gene>
<dbReference type="OrthoDB" id="422086at2759"/>
<dbReference type="InterPro" id="IPR007269">
    <property type="entry name" value="ICMT_MeTrfase"/>
</dbReference>
<keyword evidence="8 10" id="KW-1133">Transmembrane helix</keyword>
<dbReference type="EC" id="2.1.1.100" evidence="3 10"/>
<keyword evidence="4 10" id="KW-0489">Methyltransferase</keyword>
<feature type="transmembrane region" description="Helical" evidence="10">
    <location>
        <begin position="239"/>
        <end position="264"/>
    </location>
</feature>
<keyword evidence="13" id="KW-1185">Reference proteome</keyword>
<feature type="compositionally biased region" description="Polar residues" evidence="11">
    <location>
        <begin position="14"/>
        <end position="34"/>
    </location>
</feature>
<keyword evidence="9 10" id="KW-0472">Membrane</keyword>
<evidence type="ECO:0000256" key="8">
    <source>
        <dbReference type="ARBA" id="ARBA00022989"/>
    </source>
</evidence>
<evidence type="ECO:0000256" key="6">
    <source>
        <dbReference type="ARBA" id="ARBA00022691"/>
    </source>
</evidence>
<evidence type="ECO:0000256" key="9">
    <source>
        <dbReference type="ARBA" id="ARBA00023136"/>
    </source>
</evidence>
<comment type="catalytic activity">
    <reaction evidence="10">
        <text>[protein]-C-terminal S-[(2E,6E)-farnesyl]-L-cysteine + S-adenosyl-L-methionine = [protein]-C-terminal S-[(2E,6E)-farnesyl]-L-cysteine methyl ester + S-adenosyl-L-homocysteine</text>
        <dbReference type="Rhea" id="RHEA:21672"/>
        <dbReference type="Rhea" id="RHEA-COMP:12125"/>
        <dbReference type="Rhea" id="RHEA-COMP:12126"/>
        <dbReference type="ChEBI" id="CHEBI:57856"/>
        <dbReference type="ChEBI" id="CHEBI:59789"/>
        <dbReference type="ChEBI" id="CHEBI:90510"/>
        <dbReference type="ChEBI" id="CHEBI:90511"/>
        <dbReference type="EC" id="2.1.1.100"/>
    </reaction>
</comment>
<evidence type="ECO:0000256" key="5">
    <source>
        <dbReference type="ARBA" id="ARBA00022679"/>
    </source>
</evidence>
<evidence type="ECO:0000313" key="13">
    <source>
        <dbReference type="Proteomes" id="UP000799302"/>
    </source>
</evidence>
<keyword evidence="10" id="KW-0256">Endoplasmic reticulum</keyword>
<dbReference type="InterPro" id="IPR025770">
    <property type="entry name" value="PPMT_MeTrfase"/>
</dbReference>
<reference evidence="12" key="1">
    <citation type="journal article" date="2020" name="Stud. Mycol.">
        <title>101 Dothideomycetes genomes: a test case for predicting lifestyles and emergence of pathogens.</title>
        <authorList>
            <person name="Haridas S."/>
            <person name="Albert R."/>
            <person name="Binder M."/>
            <person name="Bloem J."/>
            <person name="Labutti K."/>
            <person name="Salamov A."/>
            <person name="Andreopoulos B."/>
            <person name="Baker S."/>
            <person name="Barry K."/>
            <person name="Bills G."/>
            <person name="Bluhm B."/>
            <person name="Cannon C."/>
            <person name="Castanera R."/>
            <person name="Culley D."/>
            <person name="Daum C."/>
            <person name="Ezra D."/>
            <person name="Gonzalez J."/>
            <person name="Henrissat B."/>
            <person name="Kuo A."/>
            <person name="Liang C."/>
            <person name="Lipzen A."/>
            <person name="Lutzoni F."/>
            <person name="Magnuson J."/>
            <person name="Mondo S."/>
            <person name="Nolan M."/>
            <person name="Ohm R."/>
            <person name="Pangilinan J."/>
            <person name="Park H.-J."/>
            <person name="Ramirez L."/>
            <person name="Alfaro M."/>
            <person name="Sun H."/>
            <person name="Tritt A."/>
            <person name="Yoshinaga Y."/>
            <person name="Zwiers L.-H."/>
            <person name="Turgeon B."/>
            <person name="Goodwin S."/>
            <person name="Spatafora J."/>
            <person name="Crous P."/>
            <person name="Grigoriev I."/>
        </authorList>
    </citation>
    <scope>NUCLEOTIDE SEQUENCE</scope>
    <source>
        <strain evidence="12">CBS 115976</strain>
    </source>
</reference>
<feature type="transmembrane region" description="Helical" evidence="10">
    <location>
        <begin position="177"/>
        <end position="196"/>
    </location>
</feature>